<dbReference type="InterPro" id="IPR013749">
    <property type="entry name" value="PM/HMP-P_kinase-1"/>
</dbReference>
<name>A0AA38LT67_9TREE</name>
<dbReference type="CDD" id="cd19367">
    <property type="entry name" value="TenA_C_ScTHI20-like"/>
    <property type="match status" value="1"/>
</dbReference>
<dbReference type="SUPFAM" id="SSF48613">
    <property type="entry name" value="Heme oxygenase-like"/>
    <property type="match status" value="1"/>
</dbReference>
<dbReference type="InterPro" id="IPR027574">
    <property type="entry name" value="Thiaminase_II"/>
</dbReference>
<evidence type="ECO:0000259" key="1">
    <source>
        <dbReference type="Pfam" id="PF03070"/>
    </source>
</evidence>
<dbReference type="EMBL" id="JAKWFO010000007">
    <property type="protein sequence ID" value="KAI9634363.1"/>
    <property type="molecule type" value="Genomic_DNA"/>
</dbReference>
<dbReference type="PANTHER" id="PTHR20858">
    <property type="entry name" value="PHOSPHOMETHYLPYRIMIDINE KINASE"/>
    <property type="match status" value="1"/>
</dbReference>
<feature type="domain" description="Pyridoxamine kinase/Phosphomethylpyrimidine kinase" evidence="2">
    <location>
        <begin position="23"/>
        <end position="206"/>
    </location>
</feature>
<feature type="domain" description="Thiaminase-2/PQQC" evidence="1">
    <location>
        <begin position="368"/>
        <end position="575"/>
    </location>
</feature>
<evidence type="ECO:0000259" key="2">
    <source>
        <dbReference type="Pfam" id="PF08543"/>
    </source>
</evidence>
<dbReference type="GeneID" id="77728139"/>
<dbReference type="CDD" id="cd01169">
    <property type="entry name" value="HMPP_kinase"/>
    <property type="match status" value="1"/>
</dbReference>
<dbReference type="InterPro" id="IPR029056">
    <property type="entry name" value="Ribokinase-like"/>
</dbReference>
<gene>
    <name evidence="3" type="ORF">MKK02DRAFT_34402</name>
</gene>
<keyword evidence="4" id="KW-1185">Reference proteome</keyword>
<protein>
    <submittedName>
        <fullName evidence="3">Phosphomethylpyrimidine kinase</fullName>
    </submittedName>
</protein>
<dbReference type="AlphaFoldDB" id="A0AA38LT67"/>
<evidence type="ECO:0000313" key="4">
    <source>
        <dbReference type="Proteomes" id="UP001164286"/>
    </source>
</evidence>
<sequence length="577" mass="63403">MESWQPDKRISTPPHVLTIAGSDSGGGAGIQADLKTFEAWKCYGSSVLTGLTAQNTTGVKAVHQVPTDFVMQQLKAVWDDGPPQAIKLGMLTSASTVDALATYFARLPNASSSKPIIVLDPVMISTSGHMLVGDEAMASIRNNLIQHVDWLTPNIPEAMALTDMADEGDMNVESLFDMMDITHELSVKYNAPYLLLKGGHKPWARRKVKSLASAAMKAGVELVWLDDGEGGDCVEVLQRQSGEDADDNSYMSEKMVVDLLQERDSDRTTWFISKYIRSSSTHGTGCTLSSALACSIALAAESGADISAQAICQRAIEYVKSSIASAYSFGKGHGPLNHAHMSYRRALPPPTPSNPHPFVSHLIRSDLPLWKSYVRHPFVIQLGNGTLPRESFEHYIKQDYIYLQHYARAHALGAYKSTTFESISYFTSIAAHIARESSMHVAYCESFGISLATLEQTTESAPCAAYARYILDVGAQGDILDLYVAVASCLIGYGEVGLWLQKEVKAGRGNKEGNLYAKWMEDYSGKEYLDAVDRGIENLEKLIAADPPSPARLERLTKIWQECVRLERDFWEMGLKL</sequence>
<dbReference type="InterPro" id="IPR004305">
    <property type="entry name" value="Thiaminase-2/PQQC"/>
</dbReference>
<evidence type="ECO:0000313" key="3">
    <source>
        <dbReference type="EMBL" id="KAI9634363.1"/>
    </source>
</evidence>
<dbReference type="Proteomes" id="UP001164286">
    <property type="component" value="Unassembled WGS sequence"/>
</dbReference>
<dbReference type="InterPro" id="IPR016084">
    <property type="entry name" value="Haem_Oase-like_multi-hlx"/>
</dbReference>
<dbReference type="NCBIfam" id="TIGR04306">
    <property type="entry name" value="salvage_TenA"/>
    <property type="match status" value="1"/>
</dbReference>
<dbReference type="SUPFAM" id="SSF53613">
    <property type="entry name" value="Ribokinase-like"/>
    <property type="match status" value="1"/>
</dbReference>
<dbReference type="Pfam" id="PF08543">
    <property type="entry name" value="Phos_pyr_kin"/>
    <property type="match status" value="2"/>
</dbReference>
<keyword evidence="3" id="KW-0418">Kinase</keyword>
<dbReference type="GO" id="GO:0009228">
    <property type="term" value="P:thiamine biosynthetic process"/>
    <property type="evidence" value="ECO:0007669"/>
    <property type="project" value="InterPro"/>
</dbReference>
<dbReference type="GO" id="GO:0005829">
    <property type="term" value="C:cytosol"/>
    <property type="evidence" value="ECO:0007669"/>
    <property type="project" value="TreeGrafter"/>
</dbReference>
<keyword evidence="3" id="KW-0808">Transferase</keyword>
<dbReference type="RefSeq" id="XP_052944140.1">
    <property type="nucleotide sequence ID" value="XM_053088934.1"/>
</dbReference>
<dbReference type="PANTHER" id="PTHR20858:SF17">
    <property type="entry name" value="HYDROXYMETHYLPYRIMIDINE_PHOSPHOMETHYLPYRIMIDINE KINASE THI20-RELATED"/>
    <property type="match status" value="1"/>
</dbReference>
<dbReference type="Pfam" id="PF03070">
    <property type="entry name" value="TENA_THI-4"/>
    <property type="match status" value="1"/>
</dbReference>
<dbReference type="GO" id="GO:0008972">
    <property type="term" value="F:phosphomethylpyrimidine kinase activity"/>
    <property type="evidence" value="ECO:0007669"/>
    <property type="project" value="InterPro"/>
</dbReference>
<dbReference type="Gene3D" id="1.20.910.10">
    <property type="entry name" value="Heme oxygenase-like"/>
    <property type="match status" value="1"/>
</dbReference>
<feature type="domain" description="Pyridoxamine kinase/Phosphomethylpyrimidine kinase" evidence="2">
    <location>
        <begin position="252"/>
        <end position="337"/>
    </location>
</feature>
<comment type="caution">
    <text evidence="3">The sequence shown here is derived from an EMBL/GenBank/DDBJ whole genome shotgun (WGS) entry which is preliminary data.</text>
</comment>
<dbReference type="GO" id="GO:0008902">
    <property type="term" value="F:hydroxymethylpyrimidine kinase activity"/>
    <property type="evidence" value="ECO:0007669"/>
    <property type="project" value="TreeGrafter"/>
</dbReference>
<accession>A0AA38LT67</accession>
<dbReference type="InterPro" id="IPR004399">
    <property type="entry name" value="HMP/HMP-P_kinase_dom"/>
</dbReference>
<dbReference type="Gene3D" id="3.40.1190.20">
    <property type="match status" value="1"/>
</dbReference>
<organism evidence="3 4">
    <name type="scientific">Dioszegia hungarica</name>
    <dbReference type="NCBI Taxonomy" id="4972"/>
    <lineage>
        <taxon>Eukaryota</taxon>
        <taxon>Fungi</taxon>
        <taxon>Dikarya</taxon>
        <taxon>Basidiomycota</taxon>
        <taxon>Agaricomycotina</taxon>
        <taxon>Tremellomycetes</taxon>
        <taxon>Tremellales</taxon>
        <taxon>Bulleribasidiaceae</taxon>
        <taxon>Dioszegia</taxon>
    </lineage>
</organism>
<proteinExistence type="predicted"/>
<reference evidence="3" key="1">
    <citation type="journal article" date="2022" name="G3 (Bethesda)">
        <title>High quality genome of the basidiomycete yeast Dioszegia hungarica PDD-24b-2 isolated from cloud water.</title>
        <authorList>
            <person name="Jarrige D."/>
            <person name="Haridas S."/>
            <person name="Bleykasten-Grosshans C."/>
            <person name="Joly M."/>
            <person name="Nadalig T."/>
            <person name="Sancelme M."/>
            <person name="Vuilleumier S."/>
            <person name="Grigoriev I.V."/>
            <person name="Amato P."/>
            <person name="Bringel F."/>
        </authorList>
    </citation>
    <scope>NUCLEOTIDE SEQUENCE</scope>
    <source>
        <strain evidence="3">PDD-24b-2</strain>
    </source>
</reference>
<dbReference type="GO" id="GO:0050334">
    <property type="term" value="F:thiaminase activity"/>
    <property type="evidence" value="ECO:0007669"/>
    <property type="project" value="InterPro"/>
</dbReference>